<dbReference type="Pfam" id="PF02687">
    <property type="entry name" value="FtsX"/>
    <property type="match status" value="1"/>
</dbReference>
<organism evidence="9 10">
    <name type="scientific">Ruegeria profundi</name>
    <dbReference type="NCBI Taxonomy" id="1685378"/>
    <lineage>
        <taxon>Bacteria</taxon>
        <taxon>Pseudomonadati</taxon>
        <taxon>Pseudomonadota</taxon>
        <taxon>Alphaproteobacteria</taxon>
        <taxon>Rhodobacterales</taxon>
        <taxon>Roseobacteraceae</taxon>
        <taxon>Ruegeria</taxon>
    </lineage>
</organism>
<evidence type="ECO:0008006" key="11">
    <source>
        <dbReference type="Google" id="ProtNLM"/>
    </source>
</evidence>
<comment type="caution">
    <text evidence="9">The sequence shown here is derived from an EMBL/GenBank/DDBJ whole genome shotgun (WGS) entry which is preliminary data.</text>
</comment>
<dbReference type="RefSeq" id="WP_068335385.1">
    <property type="nucleotide sequence ID" value="NZ_LQBP01000004.1"/>
</dbReference>
<evidence type="ECO:0000313" key="9">
    <source>
        <dbReference type="EMBL" id="KUJ79251.1"/>
    </source>
</evidence>
<dbReference type="InterPro" id="IPR025857">
    <property type="entry name" value="MacB_PCD"/>
</dbReference>
<evidence type="ECO:0000256" key="6">
    <source>
        <dbReference type="SAM" id="Phobius"/>
    </source>
</evidence>
<dbReference type="AlphaFoldDB" id="A0A0X3TVZ8"/>
<dbReference type="InterPro" id="IPR003838">
    <property type="entry name" value="ABC3_permease_C"/>
</dbReference>
<feature type="transmembrane region" description="Helical" evidence="6">
    <location>
        <begin position="419"/>
        <end position="449"/>
    </location>
</feature>
<name>A0A0X3TVZ8_9RHOB</name>
<evidence type="ECO:0000313" key="10">
    <source>
        <dbReference type="Proteomes" id="UP000053690"/>
    </source>
</evidence>
<dbReference type="Proteomes" id="UP000053690">
    <property type="component" value="Unassembled WGS sequence"/>
</dbReference>
<feature type="domain" description="MacB-like periplasmic core" evidence="8">
    <location>
        <begin position="17"/>
        <end position="205"/>
    </location>
</feature>
<accession>A0A0X3TVZ8</accession>
<proteinExistence type="predicted"/>
<dbReference type="PANTHER" id="PTHR43738:SF2">
    <property type="entry name" value="ABC TRANSPORTER PERMEASE"/>
    <property type="match status" value="1"/>
</dbReference>
<dbReference type="STRING" id="1685378.AVO44_08415"/>
<keyword evidence="5 6" id="KW-0472">Membrane</keyword>
<dbReference type="Pfam" id="PF12704">
    <property type="entry name" value="MacB_PCD"/>
    <property type="match status" value="1"/>
</dbReference>
<gene>
    <name evidence="9" type="ORF">AVO44_08415</name>
</gene>
<dbReference type="GO" id="GO:0005886">
    <property type="term" value="C:plasma membrane"/>
    <property type="evidence" value="ECO:0007669"/>
    <property type="project" value="UniProtKB-SubCell"/>
</dbReference>
<feature type="domain" description="ABC3 transporter permease C-terminal" evidence="7">
    <location>
        <begin position="378"/>
        <end position="496"/>
    </location>
</feature>
<feature type="transmembrane region" description="Helical" evidence="6">
    <location>
        <begin position="470"/>
        <end position="490"/>
    </location>
</feature>
<evidence type="ECO:0000256" key="1">
    <source>
        <dbReference type="ARBA" id="ARBA00004651"/>
    </source>
</evidence>
<keyword evidence="3 6" id="KW-0812">Transmembrane</keyword>
<reference evidence="10" key="1">
    <citation type="submission" date="2015-12" db="EMBL/GenBank/DDBJ databases">
        <authorList>
            <person name="Zhang G."/>
            <person name="Stingl U."/>
        </authorList>
    </citation>
    <scope>NUCLEOTIDE SEQUENCE [LARGE SCALE GENOMIC DNA]</scope>
    <source>
        <strain evidence="10">ZGT108</strain>
    </source>
</reference>
<evidence type="ECO:0000259" key="7">
    <source>
        <dbReference type="Pfam" id="PF02687"/>
    </source>
</evidence>
<keyword evidence="4 6" id="KW-1133">Transmembrane helix</keyword>
<feature type="transmembrane region" description="Helical" evidence="6">
    <location>
        <begin position="378"/>
        <end position="399"/>
    </location>
</feature>
<evidence type="ECO:0000259" key="8">
    <source>
        <dbReference type="Pfam" id="PF12704"/>
    </source>
</evidence>
<sequence length="505" mass="54508">MLSFAWKSLWNRRFVALLTVLSMALSVALILGVDRLRGEARASFANSASGIDLIVAARDNPVQILMATIFGLGSTSSALDWDSFEMVEELPGVDWAVPVSMGDNHRGYPVIGTKASYFDHFRHSGGEALVFRDGVPFSEADGAVVGAEVAARFGYETGTVIVNAHGSGSVAFDLHDEAPFIITGILSATGTAVDRMVFVSLEGFDALHAAPETQPIDPFASMEAEELFSSGEIDETNADAHAEEDHAHQDNDHLHENNDNIHIMRDGHGDQHHNKAIGDKEGEQKFGHASELGHQADKHAHDEKHVHENAEHRHVSEHVHEPAQINAVLVGLSQRTAVLGVQRAIMEYPVAPLTAVLPNVALLELWSITGTAERAMFVMAWAVAVASILCMVTMLSAALDTRRREFAILRSVGATPVDIFGLIVVEATMVTCAGIIFGFALCVGALAFAEPMLASRFGIRIDFGLPNLKQLGLVFAIFFAGLLASLIPAWRVYRITLADGLSVRL</sequence>
<protein>
    <recommendedName>
        <fullName evidence="11">ABC transporter permease</fullName>
    </recommendedName>
</protein>
<dbReference type="InterPro" id="IPR051125">
    <property type="entry name" value="ABC-4/HrtB_transporter"/>
</dbReference>
<evidence type="ECO:0000256" key="3">
    <source>
        <dbReference type="ARBA" id="ARBA00022692"/>
    </source>
</evidence>
<keyword evidence="2" id="KW-1003">Cell membrane</keyword>
<dbReference type="PANTHER" id="PTHR43738">
    <property type="entry name" value="ABC TRANSPORTER, MEMBRANE PROTEIN"/>
    <property type="match status" value="1"/>
</dbReference>
<evidence type="ECO:0000256" key="5">
    <source>
        <dbReference type="ARBA" id="ARBA00023136"/>
    </source>
</evidence>
<dbReference type="EMBL" id="LQBP01000004">
    <property type="protein sequence ID" value="KUJ79251.1"/>
    <property type="molecule type" value="Genomic_DNA"/>
</dbReference>
<comment type="subcellular location">
    <subcellularLocation>
        <location evidence="1">Cell membrane</location>
        <topology evidence="1">Multi-pass membrane protein</topology>
    </subcellularLocation>
</comment>
<keyword evidence="10" id="KW-1185">Reference proteome</keyword>
<evidence type="ECO:0000256" key="4">
    <source>
        <dbReference type="ARBA" id="ARBA00022989"/>
    </source>
</evidence>
<evidence type="ECO:0000256" key="2">
    <source>
        <dbReference type="ARBA" id="ARBA00022475"/>
    </source>
</evidence>